<proteinExistence type="inferred from homology"/>
<dbReference type="Proteomes" id="UP000309133">
    <property type="component" value="Unassembled WGS sequence"/>
</dbReference>
<dbReference type="NCBIfam" id="TIGR03025">
    <property type="entry name" value="EPS_sugtrans"/>
    <property type="match status" value="1"/>
</dbReference>
<dbReference type="Gene3D" id="3.40.50.720">
    <property type="entry name" value="NAD(P)-binding Rossmann-like Domain"/>
    <property type="match status" value="1"/>
</dbReference>
<comment type="subcellular location">
    <subcellularLocation>
        <location evidence="1">Membrane</location>
        <topology evidence="1">Multi-pass membrane protein</topology>
    </subcellularLocation>
</comment>
<dbReference type="EMBL" id="SSSM01000004">
    <property type="protein sequence ID" value="THG30768.1"/>
    <property type="molecule type" value="Genomic_DNA"/>
</dbReference>
<evidence type="ECO:0000256" key="2">
    <source>
        <dbReference type="ARBA" id="ARBA00006464"/>
    </source>
</evidence>
<comment type="caution">
    <text evidence="9">The sequence shown here is derived from an EMBL/GenBank/DDBJ whole genome shotgun (WGS) entry which is preliminary data.</text>
</comment>
<sequence>MTIAKSTEAEDWRASYRRRIVITDTLAVAWAVTGAQLITFNDRLALAAQDGVTSLAVSYWLVSVLLIGGWMLALHIAGSRGVRVIGTAVSEYQAVLIASLGLFGIVAMLAYVLDVDIARGYLITALPVGVAALIITRALWRRWLKAKRLAGEWSYQVMLVGSEGSVTHLAEQLRRSPASGYHIVGAVIPRSRLDHLPGTHVPVWPNLSDLLQHMDATGADTVAVASSDDLPPSRMQELSWSLEPGRRHLVVAPGLTDVGGPRIHMRPVLGLPLIHVETPTYSGRKLYTKRAFDIAGSFIILLLLLPVLAVVALLVRIDSPGPVFFGQPRIGKDGTEFRMLKFRSMVTNAEELLAKLQSENEGAGVLFKLKQDPRVTKVGRVLRRFSIDELPQLLNVLRGEMSLVGPRPPLLREVEQYEDKVHRRFLVKPGVTGLWQVSGRSDLSWEESVRLDLYYVENWTMTGDLVILWRTARAVVGSSGAY</sequence>
<evidence type="ECO:0000313" key="11">
    <source>
        <dbReference type="Proteomes" id="UP000309133"/>
    </source>
</evidence>
<dbReference type="InterPro" id="IPR003362">
    <property type="entry name" value="Bact_transf"/>
</dbReference>
<evidence type="ECO:0000256" key="1">
    <source>
        <dbReference type="ARBA" id="ARBA00004141"/>
    </source>
</evidence>
<accession>A0A4S4FKT4</accession>
<dbReference type="InterPro" id="IPR017475">
    <property type="entry name" value="EPS_sugar_tfrase"/>
</dbReference>
<feature type="transmembrane region" description="Helical" evidence="7">
    <location>
        <begin position="94"/>
        <end position="113"/>
    </location>
</feature>
<feature type="domain" description="Bacterial sugar transferase" evidence="8">
    <location>
        <begin position="289"/>
        <end position="476"/>
    </location>
</feature>
<gene>
    <name evidence="10" type="ORF">E6C64_08160</name>
    <name evidence="9" type="ORF">E6C64_09015</name>
</gene>
<keyword evidence="6 7" id="KW-0472">Membrane</keyword>
<protein>
    <submittedName>
        <fullName evidence="9">Sugar transferase</fullName>
    </submittedName>
</protein>
<feature type="transmembrane region" description="Helical" evidence="7">
    <location>
        <begin position="119"/>
        <end position="140"/>
    </location>
</feature>
<evidence type="ECO:0000256" key="6">
    <source>
        <dbReference type="ARBA" id="ARBA00023136"/>
    </source>
</evidence>
<evidence type="ECO:0000313" key="10">
    <source>
        <dbReference type="EMBL" id="THG32005.1"/>
    </source>
</evidence>
<dbReference type="GO" id="GO:0016780">
    <property type="term" value="F:phosphotransferase activity, for other substituted phosphate groups"/>
    <property type="evidence" value="ECO:0007669"/>
    <property type="project" value="TreeGrafter"/>
</dbReference>
<keyword evidence="5 7" id="KW-1133">Transmembrane helix</keyword>
<evidence type="ECO:0000256" key="3">
    <source>
        <dbReference type="ARBA" id="ARBA00022679"/>
    </source>
</evidence>
<evidence type="ECO:0000256" key="7">
    <source>
        <dbReference type="SAM" id="Phobius"/>
    </source>
</evidence>
<dbReference type="AlphaFoldDB" id="A0A4S4FKT4"/>
<feature type="transmembrane region" description="Helical" evidence="7">
    <location>
        <begin position="294"/>
        <end position="315"/>
    </location>
</feature>
<keyword evidence="3 9" id="KW-0808">Transferase</keyword>
<dbReference type="GO" id="GO:0016020">
    <property type="term" value="C:membrane"/>
    <property type="evidence" value="ECO:0007669"/>
    <property type="project" value="UniProtKB-SubCell"/>
</dbReference>
<dbReference type="EMBL" id="SSSM01000003">
    <property type="protein sequence ID" value="THG32005.1"/>
    <property type="molecule type" value="Genomic_DNA"/>
</dbReference>
<evidence type="ECO:0000256" key="4">
    <source>
        <dbReference type="ARBA" id="ARBA00022692"/>
    </source>
</evidence>
<organism evidence="9 11">
    <name type="scientific">Naasia lichenicola</name>
    <dbReference type="NCBI Taxonomy" id="2565933"/>
    <lineage>
        <taxon>Bacteria</taxon>
        <taxon>Bacillati</taxon>
        <taxon>Actinomycetota</taxon>
        <taxon>Actinomycetes</taxon>
        <taxon>Micrococcales</taxon>
        <taxon>Microbacteriaceae</taxon>
        <taxon>Naasia</taxon>
    </lineage>
</organism>
<comment type="similarity">
    <text evidence="2">Belongs to the bacterial sugar transferase family.</text>
</comment>
<evidence type="ECO:0000259" key="8">
    <source>
        <dbReference type="Pfam" id="PF02397"/>
    </source>
</evidence>
<evidence type="ECO:0000313" key="9">
    <source>
        <dbReference type="EMBL" id="THG30768.1"/>
    </source>
</evidence>
<evidence type="ECO:0000256" key="5">
    <source>
        <dbReference type="ARBA" id="ARBA00022989"/>
    </source>
</evidence>
<dbReference type="RefSeq" id="WP_136427125.1">
    <property type="nucleotide sequence ID" value="NZ_SSSM01000003.1"/>
</dbReference>
<dbReference type="PANTHER" id="PTHR30576">
    <property type="entry name" value="COLANIC BIOSYNTHESIS UDP-GLUCOSE LIPID CARRIER TRANSFERASE"/>
    <property type="match status" value="1"/>
</dbReference>
<dbReference type="PANTHER" id="PTHR30576:SF10">
    <property type="entry name" value="SLL5057 PROTEIN"/>
    <property type="match status" value="1"/>
</dbReference>
<dbReference type="OrthoDB" id="9808602at2"/>
<keyword evidence="4 7" id="KW-0812">Transmembrane</keyword>
<feature type="transmembrane region" description="Helical" evidence="7">
    <location>
        <begin position="52"/>
        <end position="73"/>
    </location>
</feature>
<name>A0A4S4FKT4_9MICO</name>
<feature type="transmembrane region" description="Helical" evidence="7">
    <location>
        <begin position="21"/>
        <end position="40"/>
    </location>
</feature>
<dbReference type="Pfam" id="PF02397">
    <property type="entry name" value="Bac_transf"/>
    <property type="match status" value="1"/>
</dbReference>
<reference evidence="9 11" key="1">
    <citation type="submission" date="2019-04" db="EMBL/GenBank/DDBJ databases">
        <authorList>
            <person name="Jiang L."/>
        </authorList>
    </citation>
    <scope>NUCLEOTIDE SEQUENCE [LARGE SCALE GENOMIC DNA]</scope>
    <source>
        <strain evidence="9 11">YIM 131853</strain>
    </source>
</reference>
<keyword evidence="11" id="KW-1185">Reference proteome</keyword>
<dbReference type="Pfam" id="PF13727">
    <property type="entry name" value="CoA_binding_3"/>
    <property type="match status" value="1"/>
</dbReference>